<sequence length="294" mass="30962">MTGPFNRRRAAAAAAAAITASALVATAPPASAEAAPIPPEVNLNDCPALSELPEGADPNFWLCSVVVITGGRLQFGNIDQQIDKPLALTYANGFDPVTLEQKFVFRPLKGEPLKVPGGVLGIPGSDVLPFLELHAQSQLAGDPQVSPEDDPNIAYRMRLKIKNINPLLGDTCYVGSDKDPITLNLTFGTTNPPAPNKPITGRGIEPHPDDPTVFTSTVVDNAFSVPKSTGCGPWGLLNGIADFRAGLPAKAGTSTAVFETMAKFRGYSETSAFTSLAKLRAAQSKIETKAEQAR</sequence>
<feature type="chain" id="PRO_5045982004" description="Secreted protein" evidence="1">
    <location>
        <begin position="33"/>
        <end position="294"/>
    </location>
</feature>
<gene>
    <name evidence="2" type="ORF">GCM10022214_61570</name>
</gene>
<comment type="caution">
    <text evidence="2">The sequence shown here is derived from an EMBL/GenBank/DDBJ whole genome shotgun (WGS) entry which is preliminary data.</text>
</comment>
<feature type="signal peptide" evidence="1">
    <location>
        <begin position="1"/>
        <end position="32"/>
    </location>
</feature>
<protein>
    <recommendedName>
        <fullName evidence="4">Secreted protein</fullName>
    </recommendedName>
</protein>
<evidence type="ECO:0008006" key="4">
    <source>
        <dbReference type="Google" id="ProtNLM"/>
    </source>
</evidence>
<dbReference type="EMBL" id="BAAAZG010000047">
    <property type="protein sequence ID" value="GAA4091904.1"/>
    <property type="molecule type" value="Genomic_DNA"/>
</dbReference>
<evidence type="ECO:0000313" key="3">
    <source>
        <dbReference type="Proteomes" id="UP001500683"/>
    </source>
</evidence>
<dbReference type="InterPro" id="IPR006311">
    <property type="entry name" value="TAT_signal"/>
</dbReference>
<evidence type="ECO:0000256" key="1">
    <source>
        <dbReference type="SAM" id="SignalP"/>
    </source>
</evidence>
<organism evidence="2 3">
    <name type="scientific">Actinomadura miaoliensis</name>
    <dbReference type="NCBI Taxonomy" id="430685"/>
    <lineage>
        <taxon>Bacteria</taxon>
        <taxon>Bacillati</taxon>
        <taxon>Actinomycetota</taxon>
        <taxon>Actinomycetes</taxon>
        <taxon>Streptosporangiales</taxon>
        <taxon>Thermomonosporaceae</taxon>
        <taxon>Actinomadura</taxon>
    </lineage>
</organism>
<proteinExistence type="predicted"/>
<dbReference type="Proteomes" id="UP001500683">
    <property type="component" value="Unassembled WGS sequence"/>
</dbReference>
<accession>A0ABP7WLV1</accession>
<evidence type="ECO:0000313" key="2">
    <source>
        <dbReference type="EMBL" id="GAA4091904.1"/>
    </source>
</evidence>
<keyword evidence="1" id="KW-0732">Signal</keyword>
<name>A0ABP7WLV1_9ACTN</name>
<keyword evidence="3" id="KW-1185">Reference proteome</keyword>
<dbReference type="RefSeq" id="WP_344954597.1">
    <property type="nucleotide sequence ID" value="NZ_BAAAZG010000047.1"/>
</dbReference>
<dbReference type="PROSITE" id="PS51318">
    <property type="entry name" value="TAT"/>
    <property type="match status" value="1"/>
</dbReference>
<reference evidence="3" key="1">
    <citation type="journal article" date="2019" name="Int. J. Syst. Evol. Microbiol.">
        <title>The Global Catalogue of Microorganisms (GCM) 10K type strain sequencing project: providing services to taxonomists for standard genome sequencing and annotation.</title>
        <authorList>
            <consortium name="The Broad Institute Genomics Platform"/>
            <consortium name="The Broad Institute Genome Sequencing Center for Infectious Disease"/>
            <person name="Wu L."/>
            <person name="Ma J."/>
        </authorList>
    </citation>
    <scope>NUCLEOTIDE SEQUENCE [LARGE SCALE GENOMIC DNA]</scope>
    <source>
        <strain evidence="3">JCM 16702</strain>
    </source>
</reference>